<evidence type="ECO:0000313" key="15">
    <source>
        <dbReference type="Proteomes" id="UP001148018"/>
    </source>
</evidence>
<dbReference type="FunFam" id="3.10.20.90:FF:000119">
    <property type="entry name" value="Ubiquitin carboxyl-terminal hydrolase 14"/>
    <property type="match status" value="1"/>
</dbReference>
<dbReference type="SMART" id="SM00213">
    <property type="entry name" value="UBQ"/>
    <property type="match status" value="1"/>
</dbReference>
<evidence type="ECO:0000259" key="13">
    <source>
        <dbReference type="PROSITE" id="PS51716"/>
    </source>
</evidence>
<keyword evidence="8 10" id="KW-0788">Thiol protease</keyword>
<dbReference type="Pfam" id="PF00443">
    <property type="entry name" value="UCH"/>
    <property type="match status" value="1"/>
</dbReference>
<dbReference type="GO" id="GO:0016020">
    <property type="term" value="C:membrane"/>
    <property type="evidence" value="ECO:0007669"/>
    <property type="project" value="InterPro"/>
</dbReference>
<dbReference type="GO" id="GO:0070628">
    <property type="term" value="F:proteasome binding"/>
    <property type="evidence" value="ECO:0007669"/>
    <property type="project" value="TreeGrafter"/>
</dbReference>
<dbReference type="GO" id="GO:0004843">
    <property type="term" value="F:cysteine-type deubiquitinase activity"/>
    <property type="evidence" value="ECO:0007669"/>
    <property type="project" value="UniProtKB-UniRule"/>
</dbReference>
<dbReference type="GO" id="GO:0043161">
    <property type="term" value="P:proteasome-mediated ubiquitin-dependent protein catabolic process"/>
    <property type="evidence" value="ECO:0007669"/>
    <property type="project" value="InterPro"/>
</dbReference>
<dbReference type="CDD" id="cd02657">
    <property type="entry name" value="Peptidase_C19A"/>
    <property type="match status" value="1"/>
</dbReference>
<reference evidence="14" key="1">
    <citation type="submission" date="2022-07" db="EMBL/GenBank/DDBJ databases">
        <title>Chromosome-level genome of Muraenolepis orangiensis.</title>
        <authorList>
            <person name="Kim J."/>
        </authorList>
    </citation>
    <scope>NUCLEOTIDE SEQUENCE</scope>
    <source>
        <strain evidence="14">KU_S4_2022</strain>
        <tissue evidence="14">Muscle</tissue>
    </source>
</reference>
<dbReference type="OrthoDB" id="333239at2759"/>
<organism evidence="14 15">
    <name type="scientific">Muraenolepis orangiensis</name>
    <name type="common">Patagonian moray cod</name>
    <dbReference type="NCBI Taxonomy" id="630683"/>
    <lineage>
        <taxon>Eukaryota</taxon>
        <taxon>Metazoa</taxon>
        <taxon>Chordata</taxon>
        <taxon>Craniata</taxon>
        <taxon>Vertebrata</taxon>
        <taxon>Euteleostomi</taxon>
        <taxon>Actinopterygii</taxon>
        <taxon>Neopterygii</taxon>
        <taxon>Teleostei</taxon>
        <taxon>Neoteleostei</taxon>
        <taxon>Acanthomorphata</taxon>
        <taxon>Zeiogadaria</taxon>
        <taxon>Gadariae</taxon>
        <taxon>Gadiformes</taxon>
        <taxon>Muraenolepidoidei</taxon>
        <taxon>Muraenolepididae</taxon>
        <taxon>Muraenolepis</taxon>
    </lineage>
</organism>
<dbReference type="FunFam" id="3.40.50.300:FF:000541">
    <property type="entry name" value="Immunity related GTPase M"/>
    <property type="match status" value="1"/>
</dbReference>
<evidence type="ECO:0000259" key="12">
    <source>
        <dbReference type="PROSITE" id="PS50235"/>
    </source>
</evidence>
<evidence type="ECO:0000256" key="5">
    <source>
        <dbReference type="ARBA" id="ARBA00022741"/>
    </source>
</evidence>
<evidence type="ECO:0000256" key="8">
    <source>
        <dbReference type="ARBA" id="ARBA00022807"/>
    </source>
</evidence>
<proteinExistence type="inferred from homology"/>
<dbReference type="InterPro" id="IPR018200">
    <property type="entry name" value="USP_CS"/>
</dbReference>
<dbReference type="InterPro" id="IPR038765">
    <property type="entry name" value="Papain-like_cys_pep_sf"/>
</dbReference>
<dbReference type="SUPFAM" id="SSF52540">
    <property type="entry name" value="P-loop containing nucleoside triphosphate hydrolases"/>
    <property type="match status" value="1"/>
</dbReference>
<dbReference type="PROSITE" id="PS00973">
    <property type="entry name" value="USP_2"/>
    <property type="match status" value="1"/>
</dbReference>
<keyword evidence="5" id="KW-0547">Nucleotide-binding</keyword>
<dbReference type="PROSITE" id="PS51716">
    <property type="entry name" value="G_IRG"/>
    <property type="match status" value="1"/>
</dbReference>
<comment type="similarity">
    <text evidence="3">Belongs to the peptidase C19 family. USP14/UBP6 subfamily.</text>
</comment>
<dbReference type="Gene3D" id="3.40.50.300">
    <property type="entry name" value="P-loop containing nucleotide triphosphate hydrolases"/>
    <property type="match status" value="1"/>
</dbReference>
<dbReference type="GO" id="GO:0061136">
    <property type="term" value="P:regulation of proteasomal protein catabolic process"/>
    <property type="evidence" value="ECO:0007669"/>
    <property type="project" value="TreeGrafter"/>
</dbReference>
<keyword evidence="7 10" id="KW-0378">Hydrolase</keyword>
<gene>
    <name evidence="14" type="ORF">NHX12_005081</name>
</gene>
<dbReference type="PROSITE" id="PS00299">
    <property type="entry name" value="UBIQUITIN_1"/>
    <property type="match status" value="1"/>
</dbReference>
<dbReference type="InterPro" id="IPR044635">
    <property type="entry name" value="UBP14-like"/>
</dbReference>
<dbReference type="PANTHER" id="PTHR43982">
    <property type="entry name" value="UBIQUITIN CARBOXYL-TERMINAL HYDROLASE"/>
    <property type="match status" value="1"/>
</dbReference>
<feature type="domain" description="USP" evidence="12">
    <location>
        <begin position="346"/>
        <end position="728"/>
    </location>
</feature>
<dbReference type="InterPro" id="IPR027417">
    <property type="entry name" value="P-loop_NTPase"/>
</dbReference>
<dbReference type="SUPFAM" id="SSF54001">
    <property type="entry name" value="Cysteine proteinases"/>
    <property type="match status" value="1"/>
</dbReference>
<dbReference type="Proteomes" id="UP001148018">
    <property type="component" value="Unassembled WGS sequence"/>
</dbReference>
<dbReference type="InterPro" id="IPR028889">
    <property type="entry name" value="USP"/>
</dbReference>
<dbReference type="AlphaFoldDB" id="A0A9Q0DWS3"/>
<evidence type="ECO:0000259" key="11">
    <source>
        <dbReference type="PROSITE" id="PS50053"/>
    </source>
</evidence>
<dbReference type="InterPro" id="IPR019954">
    <property type="entry name" value="Ubiquitin_CS"/>
</dbReference>
<protein>
    <recommendedName>
        <fullName evidence="10">Ubiquitin carboxyl-terminal hydrolase</fullName>
        <ecNumber evidence="10">3.4.19.12</ecNumber>
    </recommendedName>
</protein>
<evidence type="ECO:0000313" key="14">
    <source>
        <dbReference type="EMBL" id="KAJ3595778.1"/>
    </source>
</evidence>
<comment type="similarity">
    <text evidence="2">Belongs to the TRAFAC class dynamin-like GTPase superfamily. IRG family.</text>
</comment>
<keyword evidence="4 10" id="KW-0645">Protease</keyword>
<dbReference type="PROSITE" id="PS00972">
    <property type="entry name" value="USP_1"/>
    <property type="match status" value="1"/>
</dbReference>
<dbReference type="PANTHER" id="PTHR43982:SF1">
    <property type="entry name" value="UBIQUITIN CARBOXYL-TERMINAL HYDROLASE 14"/>
    <property type="match status" value="1"/>
</dbReference>
<evidence type="ECO:0000256" key="7">
    <source>
        <dbReference type="ARBA" id="ARBA00022801"/>
    </source>
</evidence>
<comment type="catalytic activity">
    <reaction evidence="1 10">
        <text>Thiol-dependent hydrolysis of ester, thioester, amide, peptide and isopeptide bonds formed by the C-terminal Gly of ubiquitin (a 76-residue protein attached to proteins as an intracellular targeting signal).</text>
        <dbReference type="EC" id="3.4.19.12"/>
    </reaction>
</comment>
<feature type="domain" description="IRG-type G" evidence="13">
    <location>
        <begin position="37"/>
        <end position="218"/>
    </location>
</feature>
<dbReference type="GO" id="GO:0005525">
    <property type="term" value="F:GTP binding"/>
    <property type="evidence" value="ECO:0007669"/>
    <property type="project" value="UniProtKB-KW"/>
</dbReference>
<dbReference type="InterPro" id="IPR001394">
    <property type="entry name" value="Peptidase_C19_UCH"/>
</dbReference>
<sequence>MSLESKEFEDINRALENNDTQAAASISQTYLRDLDSIPLNIAVTGESGSGKSTFVNAFRGIDNRDERAAPTGVGETTMKPKAYPHPINPKVTVWDLPGIGTTKFPAHRYLEHVEFEKFYFFIIVSSDRLRENDFKLAQEIMKLGKTFYFVRAKIDSNLDSAEKSQKAYDKEKTLQKIRENCIQGLEERGVTAPQVFLVSNFDLHLYDFPTLQETMERDLPSHKRDVLILALPNICSSNIKKKKEVLLNVKWGKEKFDGIELNTEEPPMVFKAQLFALSGVQPERQKVMVKGGTLKDDEWGNIKLKNGMTLLMMGSAEALPEEPAVRPMFVEDMTEEQLASAMELPCGLTNLGNTCYMNATVQCLRSVPELKSALRRYAGALRSSAANAPSQYITAALRDLYETMDKTSSSLPPIILLQFLHMAFPQFAEKGDQGQYLQQDANECWLQMVRVLQQKLEPLEPETPMETESESAAATADAATAEKKKNFIDQYFGVEFETTMKCSEAEDEEATKGKESQLQLSCFINQEVKYLATGLRLRLQEEITKLSPSLERNALYIKSSKLGRLPAYLTIQMVRFFYKEKESVNAKVLKDVKFPLMLDVYELCTSEVQEKMGPMRSKFKEVDDKNLEMAQKSVVPKPGAAKATKFEPFSYPDDLGSNNSGYYDLQAVLTHQGRSSSSGHYVGWVKRKEDEWVKFDDDKVSVVSPEDILRLSGGGDWHIAYVLLYGPRRLEILEEDH</sequence>
<evidence type="ECO:0000256" key="2">
    <source>
        <dbReference type="ARBA" id="ARBA00005429"/>
    </source>
</evidence>
<evidence type="ECO:0000256" key="3">
    <source>
        <dbReference type="ARBA" id="ARBA00008739"/>
    </source>
</evidence>
<name>A0A9Q0DWS3_9TELE</name>
<keyword evidence="15" id="KW-1185">Reference proteome</keyword>
<evidence type="ECO:0000256" key="6">
    <source>
        <dbReference type="ARBA" id="ARBA00022786"/>
    </source>
</evidence>
<dbReference type="InterPro" id="IPR000626">
    <property type="entry name" value="Ubiquitin-like_dom"/>
</dbReference>
<dbReference type="PROSITE" id="PS50235">
    <property type="entry name" value="USP_3"/>
    <property type="match status" value="1"/>
</dbReference>
<feature type="domain" description="Ubiquitin-like" evidence="11">
    <location>
        <begin position="245"/>
        <end position="313"/>
    </location>
</feature>
<dbReference type="Gene3D" id="3.90.70.10">
    <property type="entry name" value="Cysteine proteinases"/>
    <property type="match status" value="1"/>
</dbReference>
<dbReference type="InterPro" id="IPR030385">
    <property type="entry name" value="G_IRG_dom"/>
</dbReference>
<dbReference type="CDD" id="cd16104">
    <property type="entry name" value="Ubl_USP14_like"/>
    <property type="match status" value="1"/>
</dbReference>
<evidence type="ECO:0000256" key="10">
    <source>
        <dbReference type="RuleBase" id="RU366025"/>
    </source>
</evidence>
<evidence type="ECO:0000256" key="9">
    <source>
        <dbReference type="ARBA" id="ARBA00023134"/>
    </source>
</evidence>
<dbReference type="GO" id="GO:0016579">
    <property type="term" value="P:protein deubiquitination"/>
    <property type="evidence" value="ECO:0007669"/>
    <property type="project" value="InterPro"/>
</dbReference>
<dbReference type="Pfam" id="PF05049">
    <property type="entry name" value="IIGP"/>
    <property type="match status" value="1"/>
</dbReference>
<dbReference type="PROSITE" id="PS50053">
    <property type="entry name" value="UBIQUITIN_2"/>
    <property type="match status" value="1"/>
</dbReference>
<dbReference type="FunFam" id="3.90.70.10:FF:000032">
    <property type="entry name" value="Ubiquitin carboxyl-terminal hydrolase 14"/>
    <property type="match status" value="1"/>
</dbReference>
<dbReference type="EMBL" id="JANIIK010000111">
    <property type="protein sequence ID" value="KAJ3595778.1"/>
    <property type="molecule type" value="Genomic_DNA"/>
</dbReference>
<dbReference type="EC" id="3.4.19.12" evidence="10"/>
<keyword evidence="9" id="KW-0342">GTP-binding</keyword>
<dbReference type="InterPro" id="IPR029071">
    <property type="entry name" value="Ubiquitin-like_domsf"/>
</dbReference>
<evidence type="ECO:0000256" key="1">
    <source>
        <dbReference type="ARBA" id="ARBA00000707"/>
    </source>
</evidence>
<dbReference type="Gene3D" id="3.10.20.90">
    <property type="entry name" value="Phosphatidylinositol 3-kinase Catalytic Subunit, Chain A, domain 1"/>
    <property type="match status" value="1"/>
</dbReference>
<dbReference type="InterPro" id="IPR007743">
    <property type="entry name" value="Immunity-related_GTPase-like"/>
</dbReference>
<evidence type="ECO:0000256" key="4">
    <source>
        <dbReference type="ARBA" id="ARBA00022670"/>
    </source>
</evidence>
<accession>A0A9Q0DWS3</accession>
<keyword evidence="6 10" id="KW-0833">Ubl conjugation pathway</keyword>
<dbReference type="SUPFAM" id="SSF54236">
    <property type="entry name" value="Ubiquitin-like"/>
    <property type="match status" value="1"/>
</dbReference>
<comment type="caution">
    <text evidence="14">The sequence shown here is derived from an EMBL/GenBank/DDBJ whole genome shotgun (WGS) entry which is preliminary data.</text>
</comment>